<dbReference type="OrthoDB" id="69842at2759"/>
<dbReference type="Gene3D" id="3.30.200.20">
    <property type="entry name" value="Phosphorylase Kinase, domain 1"/>
    <property type="match status" value="1"/>
</dbReference>
<keyword evidence="3" id="KW-1185">Reference proteome</keyword>
<dbReference type="SUPFAM" id="SSF49354">
    <property type="entry name" value="PapD-like"/>
    <property type="match status" value="1"/>
</dbReference>
<dbReference type="PANTHER" id="PTHR45707">
    <property type="entry name" value="C2 CALCIUM/LIPID-BINDING PLANT PHOSPHORIBOSYLTRANSFERASE FAMILY PROTEIN"/>
    <property type="match status" value="1"/>
</dbReference>
<evidence type="ECO:0000313" key="3">
    <source>
        <dbReference type="Proteomes" id="UP000095767"/>
    </source>
</evidence>
<dbReference type="PROSITE" id="PS50202">
    <property type="entry name" value="MSP"/>
    <property type="match status" value="1"/>
</dbReference>
<sequence length="267" mass="30172">LDIGTDEAVPEVSTPPVKADARFHRLKRIRSKKSLVGESIKFHTLEEITHNFSEKQKVGSGGYGDVYRVINNWMERLQGTPGHSSQEINILRLKACVNIALRCVDADRNKRPYIKDIVNELEELESNIKKMPVLSDHQLKDQIHLQRSSDSNVLAVDPMKEISCCLQLTNKTEGSIAFNIKTNQTKYYAEPKRGIISPCSRRYVSVTLRAQEAVSECHDMLPVQSVNVSEGLTSDEITKDFFKKVMMGKVVDVVQLPIVYVARDQLC</sequence>
<evidence type="ECO:0000313" key="2">
    <source>
        <dbReference type="EMBL" id="OEL12581.1"/>
    </source>
</evidence>
<dbReference type="InterPro" id="IPR008962">
    <property type="entry name" value="PapD-like_sf"/>
</dbReference>
<feature type="domain" description="MSP" evidence="1">
    <location>
        <begin position="127"/>
        <end position="261"/>
    </location>
</feature>
<comment type="caution">
    <text evidence="2">The sequence shown here is derived from an EMBL/GenBank/DDBJ whole genome shotgun (WGS) entry which is preliminary data.</text>
</comment>
<dbReference type="InterPro" id="IPR000535">
    <property type="entry name" value="MSP_dom"/>
</dbReference>
<dbReference type="Pfam" id="PF00635">
    <property type="entry name" value="Motile_Sperm"/>
    <property type="match status" value="1"/>
</dbReference>
<reference evidence="2 3" key="1">
    <citation type="submission" date="2016-09" db="EMBL/GenBank/DDBJ databases">
        <title>The draft genome of Dichanthelium oligosanthes: A C3 panicoid grass species.</title>
        <authorList>
            <person name="Studer A.J."/>
            <person name="Schnable J.C."/>
            <person name="Brutnell T.P."/>
        </authorList>
    </citation>
    <scope>NUCLEOTIDE SEQUENCE [LARGE SCALE GENOMIC DNA]</scope>
    <source>
        <strain evidence="3">cv. Kellogg 1175</strain>
        <tissue evidence="2">Leaf</tissue>
    </source>
</reference>
<accession>A0A1E5UI86</accession>
<dbReference type="InterPro" id="IPR013783">
    <property type="entry name" value="Ig-like_fold"/>
</dbReference>
<proteinExistence type="predicted"/>
<dbReference type="Proteomes" id="UP000095767">
    <property type="component" value="Unassembled WGS sequence"/>
</dbReference>
<evidence type="ECO:0000259" key="1">
    <source>
        <dbReference type="PROSITE" id="PS50202"/>
    </source>
</evidence>
<dbReference type="Gene3D" id="2.60.40.10">
    <property type="entry name" value="Immunoglobulins"/>
    <property type="match status" value="1"/>
</dbReference>
<gene>
    <name evidence="2" type="ORF">BAE44_0026400</name>
</gene>
<dbReference type="EMBL" id="LWDX02076654">
    <property type="protein sequence ID" value="OEL12581.1"/>
    <property type="molecule type" value="Genomic_DNA"/>
</dbReference>
<protein>
    <recommendedName>
        <fullName evidence="1">MSP domain-containing protein</fullName>
    </recommendedName>
</protein>
<dbReference type="STRING" id="888268.A0A1E5UI86"/>
<feature type="non-terminal residue" evidence="2">
    <location>
        <position position="1"/>
    </location>
</feature>
<name>A0A1E5UI86_9POAL</name>
<dbReference type="PANTHER" id="PTHR45707:SF46">
    <property type="entry name" value="PROTEIN KINASE DOMAIN-CONTAINING PROTEIN"/>
    <property type="match status" value="1"/>
</dbReference>
<dbReference type="AlphaFoldDB" id="A0A1E5UI86"/>
<organism evidence="2 3">
    <name type="scientific">Dichanthelium oligosanthes</name>
    <dbReference type="NCBI Taxonomy" id="888268"/>
    <lineage>
        <taxon>Eukaryota</taxon>
        <taxon>Viridiplantae</taxon>
        <taxon>Streptophyta</taxon>
        <taxon>Embryophyta</taxon>
        <taxon>Tracheophyta</taxon>
        <taxon>Spermatophyta</taxon>
        <taxon>Magnoliopsida</taxon>
        <taxon>Liliopsida</taxon>
        <taxon>Poales</taxon>
        <taxon>Poaceae</taxon>
        <taxon>PACMAD clade</taxon>
        <taxon>Panicoideae</taxon>
        <taxon>Panicodae</taxon>
        <taxon>Paniceae</taxon>
        <taxon>Dichantheliinae</taxon>
        <taxon>Dichanthelium</taxon>
    </lineage>
</organism>